<dbReference type="AlphaFoldDB" id="A0ABD2WXN0"/>
<feature type="compositionally biased region" description="Polar residues" evidence="1">
    <location>
        <begin position="12"/>
        <end position="25"/>
    </location>
</feature>
<reference evidence="2 3" key="1">
    <citation type="journal article" date="2024" name="bioRxiv">
        <title>A reference genome for Trichogramma kaykai: A tiny desert-dwelling parasitoid wasp with competing sex-ratio distorters.</title>
        <authorList>
            <person name="Culotta J."/>
            <person name="Lindsey A.R."/>
        </authorList>
    </citation>
    <scope>NUCLEOTIDE SEQUENCE [LARGE SCALE GENOMIC DNA]</scope>
    <source>
        <strain evidence="2 3">KSX58</strain>
    </source>
</reference>
<feature type="region of interest" description="Disordered" evidence="1">
    <location>
        <begin position="200"/>
        <end position="277"/>
    </location>
</feature>
<organism evidence="2 3">
    <name type="scientific">Trichogramma kaykai</name>
    <dbReference type="NCBI Taxonomy" id="54128"/>
    <lineage>
        <taxon>Eukaryota</taxon>
        <taxon>Metazoa</taxon>
        <taxon>Ecdysozoa</taxon>
        <taxon>Arthropoda</taxon>
        <taxon>Hexapoda</taxon>
        <taxon>Insecta</taxon>
        <taxon>Pterygota</taxon>
        <taxon>Neoptera</taxon>
        <taxon>Endopterygota</taxon>
        <taxon>Hymenoptera</taxon>
        <taxon>Apocrita</taxon>
        <taxon>Proctotrupomorpha</taxon>
        <taxon>Chalcidoidea</taxon>
        <taxon>Trichogrammatidae</taxon>
        <taxon>Trichogramma</taxon>
    </lineage>
</organism>
<feature type="region of interest" description="Disordered" evidence="1">
    <location>
        <begin position="1"/>
        <end position="38"/>
    </location>
</feature>
<feature type="compositionally biased region" description="Low complexity" evidence="1">
    <location>
        <begin position="225"/>
        <end position="263"/>
    </location>
</feature>
<protein>
    <submittedName>
        <fullName evidence="2">Uncharacterized protein</fullName>
    </submittedName>
</protein>
<sequence length="313" mass="33238">MEIIIENEPNYRPSSASPALNTSYPLRSPTGFAHQQPNVSTNNAFYFATLPRRTPQQQQSQQQSVAPAPTTRRIDKSGLLEVSADMELASLQRRRSLLDSHATLARPRPGLLEVVPEIPDSCPRLSGVSDELLAAAATARSMVERQQHLLGAENDIADSAALLRRAASLVKESKENLGIKEPSARRVKFTDECLGISLDGDTGHKSGLGRRPLSSIPDVIEGHGSTSAAVSAAPTATSSSVKSVGASSSSSSSTATTTTITSSQPEGERAEAEGCEHTTIESAEETRVAYNKSAQDTDGNIQAVHVIILSEQL</sequence>
<dbReference type="Proteomes" id="UP001627154">
    <property type="component" value="Unassembled WGS sequence"/>
</dbReference>
<name>A0ABD2WXN0_9HYME</name>
<evidence type="ECO:0000313" key="2">
    <source>
        <dbReference type="EMBL" id="KAL3397287.1"/>
    </source>
</evidence>
<evidence type="ECO:0000313" key="3">
    <source>
        <dbReference type="Proteomes" id="UP001627154"/>
    </source>
</evidence>
<feature type="region of interest" description="Disordered" evidence="1">
    <location>
        <begin position="52"/>
        <end position="74"/>
    </location>
</feature>
<accession>A0ABD2WXN0</accession>
<dbReference type="EMBL" id="JBJJXI010000066">
    <property type="protein sequence ID" value="KAL3397287.1"/>
    <property type="molecule type" value="Genomic_DNA"/>
</dbReference>
<feature type="compositionally biased region" description="Basic and acidic residues" evidence="1">
    <location>
        <begin position="266"/>
        <end position="277"/>
    </location>
</feature>
<gene>
    <name evidence="2" type="ORF">TKK_008856</name>
</gene>
<evidence type="ECO:0000256" key="1">
    <source>
        <dbReference type="SAM" id="MobiDB-lite"/>
    </source>
</evidence>
<proteinExistence type="predicted"/>
<comment type="caution">
    <text evidence="2">The sequence shown here is derived from an EMBL/GenBank/DDBJ whole genome shotgun (WGS) entry which is preliminary data.</text>
</comment>
<keyword evidence="3" id="KW-1185">Reference proteome</keyword>